<name>A0AAW1WFA6_RUBAR</name>
<proteinExistence type="predicted"/>
<protein>
    <recommendedName>
        <fullName evidence="4">MHC class I antigen</fullName>
    </recommendedName>
</protein>
<gene>
    <name evidence="1" type="ORF">M0R45_031856</name>
    <name evidence="2" type="ORF">M0R45_031858</name>
</gene>
<evidence type="ECO:0000313" key="3">
    <source>
        <dbReference type="Proteomes" id="UP001457282"/>
    </source>
</evidence>
<reference evidence="2 3" key="1">
    <citation type="journal article" date="2023" name="G3 (Bethesda)">
        <title>A chromosome-length genome assembly and annotation of blackberry (Rubus argutus, cv. 'Hillquist').</title>
        <authorList>
            <person name="Bruna T."/>
            <person name="Aryal R."/>
            <person name="Dudchenko O."/>
            <person name="Sargent D.J."/>
            <person name="Mead D."/>
            <person name="Buti M."/>
            <person name="Cavallini A."/>
            <person name="Hytonen T."/>
            <person name="Andres J."/>
            <person name="Pham M."/>
            <person name="Weisz D."/>
            <person name="Mascagni F."/>
            <person name="Usai G."/>
            <person name="Natali L."/>
            <person name="Bassil N."/>
            <person name="Fernandez G.E."/>
            <person name="Lomsadze A."/>
            <person name="Armour M."/>
            <person name="Olukolu B."/>
            <person name="Poorten T."/>
            <person name="Britton C."/>
            <person name="Davik J."/>
            <person name="Ashrafi H."/>
            <person name="Aiden E.L."/>
            <person name="Borodovsky M."/>
            <person name="Worthington M."/>
        </authorList>
    </citation>
    <scope>NUCLEOTIDE SEQUENCE [LARGE SCALE GENOMIC DNA]</scope>
    <source>
        <strain evidence="2">PI 553951</strain>
    </source>
</reference>
<evidence type="ECO:0000313" key="2">
    <source>
        <dbReference type="EMBL" id="KAK9923439.1"/>
    </source>
</evidence>
<evidence type="ECO:0000313" key="1">
    <source>
        <dbReference type="EMBL" id="KAK9923437.1"/>
    </source>
</evidence>
<evidence type="ECO:0008006" key="4">
    <source>
        <dbReference type="Google" id="ProtNLM"/>
    </source>
</evidence>
<dbReference type="EMBL" id="JBEDUW010000006">
    <property type="protein sequence ID" value="KAK9923437.1"/>
    <property type="molecule type" value="Genomic_DNA"/>
</dbReference>
<accession>A0AAW1WFA6</accession>
<sequence length="91" mass="10586">MVACEATWQRDWERRRLSGHQGTQRQIGCDGLRREREQEVVEAVRWGILQVGDWESRLSWLGDECGKFGGDRNGRGMVTRLFDDDCVKVMD</sequence>
<dbReference type="Proteomes" id="UP001457282">
    <property type="component" value="Unassembled WGS sequence"/>
</dbReference>
<comment type="caution">
    <text evidence="2">The sequence shown here is derived from an EMBL/GenBank/DDBJ whole genome shotgun (WGS) entry which is preliminary data.</text>
</comment>
<keyword evidence="3" id="KW-1185">Reference proteome</keyword>
<dbReference type="EMBL" id="JBEDUW010000006">
    <property type="protein sequence ID" value="KAK9923439.1"/>
    <property type="molecule type" value="Genomic_DNA"/>
</dbReference>
<organism evidence="2 3">
    <name type="scientific">Rubus argutus</name>
    <name type="common">Southern blackberry</name>
    <dbReference type="NCBI Taxonomy" id="59490"/>
    <lineage>
        <taxon>Eukaryota</taxon>
        <taxon>Viridiplantae</taxon>
        <taxon>Streptophyta</taxon>
        <taxon>Embryophyta</taxon>
        <taxon>Tracheophyta</taxon>
        <taxon>Spermatophyta</taxon>
        <taxon>Magnoliopsida</taxon>
        <taxon>eudicotyledons</taxon>
        <taxon>Gunneridae</taxon>
        <taxon>Pentapetalae</taxon>
        <taxon>rosids</taxon>
        <taxon>fabids</taxon>
        <taxon>Rosales</taxon>
        <taxon>Rosaceae</taxon>
        <taxon>Rosoideae</taxon>
        <taxon>Rosoideae incertae sedis</taxon>
        <taxon>Rubus</taxon>
    </lineage>
</organism>
<dbReference type="AlphaFoldDB" id="A0AAW1WFA6"/>